<reference evidence="1" key="1">
    <citation type="journal article" date="2023" name="G3 (Bethesda)">
        <title>Whole genome assembly and annotation of the endangered Caribbean coral Acropora cervicornis.</title>
        <authorList>
            <person name="Selwyn J.D."/>
            <person name="Vollmer S.V."/>
        </authorList>
    </citation>
    <scope>NUCLEOTIDE SEQUENCE</scope>
    <source>
        <strain evidence="1">K2</strain>
    </source>
</reference>
<evidence type="ECO:0000313" key="1">
    <source>
        <dbReference type="EMBL" id="KAK2567384.1"/>
    </source>
</evidence>
<dbReference type="InterPro" id="IPR029063">
    <property type="entry name" value="SAM-dependent_MTases_sf"/>
</dbReference>
<keyword evidence="2" id="KW-1185">Reference proteome</keyword>
<comment type="caution">
    <text evidence="1">The sequence shown here is derived from an EMBL/GenBank/DDBJ whole genome shotgun (WGS) entry which is preliminary data.</text>
</comment>
<proteinExistence type="predicted"/>
<dbReference type="Gene3D" id="3.40.50.150">
    <property type="entry name" value="Vaccinia Virus protein VP39"/>
    <property type="match status" value="1"/>
</dbReference>
<gene>
    <name evidence="1" type="ORF">P5673_008188</name>
</gene>
<sequence>MSQKRISLSQSHEAYEKAFKSFLDNSTARQSIVKCVQDGTTLALEKISPLDVNRPFNVLGVGSGKGEMDLLIMQFIGNHLKTSEADAKPAIHSLVVEPSSFLLDKFKESVACLPSSLTDLARLSFEWQLTTFQEYKKKCDSQDKWTRPSFDFIHFVHSIYYMDAAETLCVCFDEQLGEKGAIFCLVQVENSYFDKIQERFKGRLTFGSEDMVIYTEKGLAKIAAEKGWNYDVIKQDFFIDVGLCFGEPSEQGDLLFDFLTHQKDFRATAGKELIDEVKDFFGEFIVTDGMKGKLLKAEMAAVVIVK</sequence>
<dbReference type="AlphaFoldDB" id="A0AAD9QTZ9"/>
<protein>
    <submittedName>
        <fullName evidence="1">Histamine N-methyltransferase B</fullName>
    </submittedName>
</protein>
<evidence type="ECO:0000313" key="2">
    <source>
        <dbReference type="Proteomes" id="UP001249851"/>
    </source>
</evidence>
<accession>A0AAD9QTZ9</accession>
<reference evidence="1" key="2">
    <citation type="journal article" date="2023" name="Science">
        <title>Genomic signatures of disease resistance in endangered staghorn corals.</title>
        <authorList>
            <person name="Vollmer S.V."/>
            <person name="Selwyn J.D."/>
            <person name="Despard B.A."/>
            <person name="Roesel C.L."/>
        </authorList>
    </citation>
    <scope>NUCLEOTIDE SEQUENCE</scope>
    <source>
        <strain evidence="1">K2</strain>
    </source>
</reference>
<name>A0AAD9QTZ9_ACRCE</name>
<dbReference type="SUPFAM" id="SSF53335">
    <property type="entry name" value="S-adenosyl-L-methionine-dependent methyltransferases"/>
    <property type="match status" value="1"/>
</dbReference>
<dbReference type="EMBL" id="JARQWQ010000014">
    <property type="protein sequence ID" value="KAK2567384.1"/>
    <property type="molecule type" value="Genomic_DNA"/>
</dbReference>
<dbReference type="Proteomes" id="UP001249851">
    <property type="component" value="Unassembled WGS sequence"/>
</dbReference>
<organism evidence="1 2">
    <name type="scientific">Acropora cervicornis</name>
    <name type="common">Staghorn coral</name>
    <dbReference type="NCBI Taxonomy" id="6130"/>
    <lineage>
        <taxon>Eukaryota</taxon>
        <taxon>Metazoa</taxon>
        <taxon>Cnidaria</taxon>
        <taxon>Anthozoa</taxon>
        <taxon>Hexacorallia</taxon>
        <taxon>Scleractinia</taxon>
        <taxon>Astrocoeniina</taxon>
        <taxon>Acroporidae</taxon>
        <taxon>Acropora</taxon>
    </lineage>
</organism>